<protein>
    <recommendedName>
        <fullName evidence="4 7">Phosphate-binding protein PstS</fullName>
    </recommendedName>
</protein>
<dbReference type="EMBL" id="JAVXZY010000002">
    <property type="protein sequence ID" value="MDT8998881.1"/>
    <property type="molecule type" value="Genomic_DNA"/>
</dbReference>
<evidence type="ECO:0000313" key="10">
    <source>
        <dbReference type="EMBL" id="MDT8998881.1"/>
    </source>
</evidence>
<dbReference type="PANTHER" id="PTHR42996:SF1">
    <property type="entry name" value="PHOSPHATE-BINDING PROTEIN PSTS"/>
    <property type="match status" value="1"/>
</dbReference>
<gene>
    <name evidence="10" type="primary">pstS</name>
    <name evidence="10" type="ORF">RQP53_06330</name>
</gene>
<keyword evidence="5 7" id="KW-0813">Transport</keyword>
<evidence type="ECO:0000259" key="9">
    <source>
        <dbReference type="Pfam" id="PF12849"/>
    </source>
</evidence>
<sequence>MHNYKSLQQLARAAGAALLGLCALSALLPLSAQAQDSAPVNGTGASFPSLVYQSWAQQYEKQFGIPVNYKPTGSGDGVKKIVARAVDFGASDTPLSDADLERHHLIQLPMLVGGIVPVYRLPGINAELKLTGELLADMFRGQVKSWNDARIAALNPGVALPALPIKRVVRADKSGSTDALSRYLAQVSEAFKAEVGAGQLPKWPAGAIAAEGNDGMVKALSETPGGLAYVSYDRVRLHKLSAVQLPSGSGSYVSASEQAFRAAISASRIVQADDDRASLINLPTPTAWPITTTSFVLLDTQPSSAQRGESGLRFVYWAFQSGDRLLRNSGFAPLPAQLQAKLVARFRQVRPQDGRALNYATL</sequence>
<dbReference type="CDD" id="cd13565">
    <property type="entry name" value="PBP2_PstS"/>
    <property type="match status" value="1"/>
</dbReference>
<evidence type="ECO:0000256" key="6">
    <source>
        <dbReference type="ARBA" id="ARBA00022592"/>
    </source>
</evidence>
<keyword evidence="8" id="KW-0732">Signal</keyword>
<dbReference type="PANTHER" id="PTHR42996">
    <property type="entry name" value="PHOSPHATE-BINDING PROTEIN PSTS"/>
    <property type="match status" value="1"/>
</dbReference>
<dbReference type="InterPro" id="IPR050962">
    <property type="entry name" value="Phosphate-bind_PstS"/>
</dbReference>
<dbReference type="InterPro" id="IPR024370">
    <property type="entry name" value="PBP_domain"/>
</dbReference>
<keyword evidence="6 7" id="KW-0592">Phosphate transport</keyword>
<comment type="similarity">
    <text evidence="2 7">Belongs to the PstS family.</text>
</comment>
<proteinExistence type="inferred from homology"/>
<evidence type="ECO:0000256" key="8">
    <source>
        <dbReference type="SAM" id="SignalP"/>
    </source>
</evidence>
<name>A0ABU3P8H8_9BURK</name>
<evidence type="ECO:0000256" key="2">
    <source>
        <dbReference type="ARBA" id="ARBA00008725"/>
    </source>
</evidence>
<comment type="function">
    <text evidence="1 7">Part of the ABC transporter complex PstSACB involved in phosphate import.</text>
</comment>
<comment type="subunit">
    <text evidence="3 7">The complex is composed of two ATP-binding proteins (PstB), two transmembrane proteins (PstC and PstA) and a solute-binding protein (PstS).</text>
</comment>
<organism evidence="10 11">
    <name type="scientific">Roseateles aquae</name>
    <dbReference type="NCBI Taxonomy" id="3077235"/>
    <lineage>
        <taxon>Bacteria</taxon>
        <taxon>Pseudomonadati</taxon>
        <taxon>Pseudomonadota</taxon>
        <taxon>Betaproteobacteria</taxon>
        <taxon>Burkholderiales</taxon>
        <taxon>Sphaerotilaceae</taxon>
        <taxon>Roseateles</taxon>
    </lineage>
</organism>
<evidence type="ECO:0000313" key="11">
    <source>
        <dbReference type="Proteomes" id="UP001246372"/>
    </source>
</evidence>
<dbReference type="SUPFAM" id="SSF53850">
    <property type="entry name" value="Periplasmic binding protein-like II"/>
    <property type="match status" value="1"/>
</dbReference>
<keyword evidence="11" id="KW-1185">Reference proteome</keyword>
<feature type="domain" description="PBP" evidence="9">
    <location>
        <begin position="32"/>
        <end position="319"/>
    </location>
</feature>
<evidence type="ECO:0000256" key="3">
    <source>
        <dbReference type="ARBA" id="ARBA00011529"/>
    </source>
</evidence>
<comment type="caution">
    <text evidence="10">The sequence shown here is derived from an EMBL/GenBank/DDBJ whole genome shotgun (WGS) entry which is preliminary data.</text>
</comment>
<dbReference type="InterPro" id="IPR005673">
    <property type="entry name" value="ABC_phos-bd_PstS"/>
</dbReference>
<dbReference type="RefSeq" id="WP_315649382.1">
    <property type="nucleotide sequence ID" value="NZ_JAVXZY010000002.1"/>
</dbReference>
<dbReference type="NCBIfam" id="TIGR00975">
    <property type="entry name" value="3a0107s03"/>
    <property type="match status" value="1"/>
</dbReference>
<dbReference type="Gene3D" id="3.40.190.10">
    <property type="entry name" value="Periplasmic binding protein-like II"/>
    <property type="match status" value="2"/>
</dbReference>
<feature type="chain" id="PRO_5045056854" description="Phosphate-binding protein PstS" evidence="8">
    <location>
        <begin position="35"/>
        <end position="362"/>
    </location>
</feature>
<dbReference type="Pfam" id="PF12849">
    <property type="entry name" value="PBP_like_2"/>
    <property type="match status" value="1"/>
</dbReference>
<reference evidence="10" key="1">
    <citation type="submission" date="2023-09" db="EMBL/GenBank/DDBJ databases">
        <title>Paucibacter sp. APW11 Genome sequencing and assembly.</title>
        <authorList>
            <person name="Kim I."/>
        </authorList>
    </citation>
    <scope>NUCLEOTIDE SEQUENCE</scope>
    <source>
        <strain evidence="10">APW11</strain>
    </source>
</reference>
<dbReference type="Proteomes" id="UP001246372">
    <property type="component" value="Unassembled WGS sequence"/>
</dbReference>
<accession>A0ABU3P8H8</accession>
<evidence type="ECO:0000256" key="1">
    <source>
        <dbReference type="ARBA" id="ARBA00002841"/>
    </source>
</evidence>
<dbReference type="PIRSF" id="PIRSF002756">
    <property type="entry name" value="PstS"/>
    <property type="match status" value="1"/>
</dbReference>
<feature type="signal peptide" evidence="8">
    <location>
        <begin position="1"/>
        <end position="34"/>
    </location>
</feature>
<evidence type="ECO:0000256" key="4">
    <source>
        <dbReference type="ARBA" id="ARBA00021889"/>
    </source>
</evidence>
<evidence type="ECO:0000256" key="7">
    <source>
        <dbReference type="PIRNR" id="PIRNR002756"/>
    </source>
</evidence>
<evidence type="ECO:0000256" key="5">
    <source>
        <dbReference type="ARBA" id="ARBA00022448"/>
    </source>
</evidence>